<accession>A0A1I3HRK7</accession>
<dbReference type="CDD" id="cd17410">
    <property type="entry name" value="MFS_CynX_like"/>
    <property type="match status" value="1"/>
</dbReference>
<feature type="transmembrane region" description="Helical" evidence="4">
    <location>
        <begin position="170"/>
        <end position="189"/>
    </location>
</feature>
<evidence type="ECO:0000256" key="3">
    <source>
        <dbReference type="ARBA" id="ARBA00023136"/>
    </source>
</evidence>
<feature type="transmembrane region" description="Helical" evidence="4">
    <location>
        <begin position="338"/>
        <end position="360"/>
    </location>
</feature>
<dbReference type="PANTHER" id="PTHR23523">
    <property type="match status" value="1"/>
</dbReference>
<dbReference type="OrthoDB" id="5758872at2"/>
<dbReference type="NCBIfam" id="NF007256">
    <property type="entry name" value="PRK09705.1"/>
    <property type="match status" value="1"/>
</dbReference>
<evidence type="ECO:0000256" key="2">
    <source>
        <dbReference type="ARBA" id="ARBA00022989"/>
    </source>
</evidence>
<evidence type="ECO:0000313" key="7">
    <source>
        <dbReference type="Proteomes" id="UP000243606"/>
    </source>
</evidence>
<evidence type="ECO:0000256" key="1">
    <source>
        <dbReference type="ARBA" id="ARBA00022692"/>
    </source>
</evidence>
<dbReference type="Pfam" id="PF07690">
    <property type="entry name" value="MFS_1"/>
    <property type="match status" value="1"/>
</dbReference>
<dbReference type="Gene3D" id="1.20.1250.20">
    <property type="entry name" value="MFS general substrate transporter like domains"/>
    <property type="match status" value="2"/>
</dbReference>
<feature type="transmembrane region" description="Helical" evidence="4">
    <location>
        <begin position="49"/>
        <end position="72"/>
    </location>
</feature>
<dbReference type="InterPro" id="IPR052524">
    <property type="entry name" value="MFS_Cyanate_Porter"/>
</dbReference>
<name>A0A1I3HRK7_9PSED</name>
<feature type="transmembrane region" description="Helical" evidence="4">
    <location>
        <begin position="84"/>
        <end position="100"/>
    </location>
</feature>
<dbReference type="InterPro" id="IPR020846">
    <property type="entry name" value="MFS_dom"/>
</dbReference>
<organism evidence="6 7">
    <name type="scientific">Pseudomonas guineae</name>
    <dbReference type="NCBI Taxonomy" id="425504"/>
    <lineage>
        <taxon>Bacteria</taxon>
        <taxon>Pseudomonadati</taxon>
        <taxon>Pseudomonadota</taxon>
        <taxon>Gammaproteobacteria</taxon>
        <taxon>Pseudomonadales</taxon>
        <taxon>Pseudomonadaceae</taxon>
        <taxon>Pseudomonas</taxon>
    </lineage>
</organism>
<feature type="transmembrane region" description="Helical" evidence="4">
    <location>
        <begin position="138"/>
        <end position="158"/>
    </location>
</feature>
<dbReference type="InterPro" id="IPR011701">
    <property type="entry name" value="MFS"/>
</dbReference>
<dbReference type="Proteomes" id="UP000243606">
    <property type="component" value="Unassembled WGS sequence"/>
</dbReference>
<dbReference type="AlphaFoldDB" id="A0A1I3HRK7"/>
<keyword evidence="3 4" id="KW-0472">Membrane</keyword>
<keyword evidence="2 4" id="KW-1133">Transmembrane helix</keyword>
<keyword evidence="7" id="KW-1185">Reference proteome</keyword>
<dbReference type="STRING" id="425504.SAMN05216206_2074"/>
<dbReference type="PANTHER" id="PTHR23523:SF1">
    <property type="entry name" value="CYANATE TRANSPORT PROTEIN CYNX"/>
    <property type="match status" value="1"/>
</dbReference>
<feature type="transmembrane region" description="Helical" evidence="4">
    <location>
        <begin position="214"/>
        <end position="237"/>
    </location>
</feature>
<dbReference type="RefSeq" id="WP_090241863.1">
    <property type="nucleotide sequence ID" value="NZ_FOQL01000002.1"/>
</dbReference>
<evidence type="ECO:0000256" key="4">
    <source>
        <dbReference type="SAM" id="Phobius"/>
    </source>
</evidence>
<reference evidence="7" key="1">
    <citation type="submission" date="2016-10" db="EMBL/GenBank/DDBJ databases">
        <authorList>
            <person name="Varghese N."/>
            <person name="Submissions S."/>
        </authorList>
    </citation>
    <scope>NUCLEOTIDE SEQUENCE [LARGE SCALE GENOMIC DNA]</scope>
    <source>
        <strain evidence="7">LMG 24016</strain>
    </source>
</reference>
<dbReference type="GO" id="GO:0022857">
    <property type="term" value="F:transmembrane transporter activity"/>
    <property type="evidence" value="ECO:0007669"/>
    <property type="project" value="InterPro"/>
</dbReference>
<dbReference type="SUPFAM" id="SSF103473">
    <property type="entry name" value="MFS general substrate transporter"/>
    <property type="match status" value="1"/>
</dbReference>
<dbReference type="PROSITE" id="PS50850">
    <property type="entry name" value="MFS"/>
    <property type="match status" value="1"/>
</dbReference>
<protein>
    <submittedName>
        <fullName evidence="6">MFS transporter, CP family, cyanate transporter</fullName>
    </submittedName>
</protein>
<feature type="transmembrane region" description="Helical" evidence="4">
    <location>
        <begin position="106"/>
        <end position="126"/>
    </location>
</feature>
<feature type="domain" description="Major facilitator superfamily (MFS) profile" evidence="5">
    <location>
        <begin position="1"/>
        <end position="393"/>
    </location>
</feature>
<proteinExistence type="predicted"/>
<feature type="transmembrane region" description="Helical" evidence="4">
    <location>
        <begin position="249"/>
        <end position="267"/>
    </location>
</feature>
<gene>
    <name evidence="6" type="ORF">SAMN05216206_2074</name>
</gene>
<evidence type="ECO:0000259" key="5">
    <source>
        <dbReference type="PROSITE" id="PS50850"/>
    </source>
</evidence>
<evidence type="ECO:0000313" key="6">
    <source>
        <dbReference type="EMBL" id="SFI38197.1"/>
    </source>
</evidence>
<dbReference type="EMBL" id="FOQL01000002">
    <property type="protein sequence ID" value="SFI38197.1"/>
    <property type="molecule type" value="Genomic_DNA"/>
</dbReference>
<dbReference type="InterPro" id="IPR036259">
    <property type="entry name" value="MFS_trans_sf"/>
</dbReference>
<feature type="transmembrane region" description="Helical" evidence="4">
    <location>
        <begin position="304"/>
        <end position="326"/>
    </location>
</feature>
<keyword evidence="1 4" id="KW-0812">Transmembrane</keyword>
<feature type="transmembrane region" description="Helical" evidence="4">
    <location>
        <begin position="366"/>
        <end position="385"/>
    </location>
</feature>
<feature type="transmembrane region" description="Helical" evidence="4">
    <location>
        <begin position="279"/>
        <end position="298"/>
    </location>
</feature>
<feature type="transmembrane region" description="Helical" evidence="4">
    <location>
        <begin position="12"/>
        <end position="29"/>
    </location>
</feature>
<sequence length="410" mass="43440">MLSHLSRNAGPGLRTCAWVGVLVILALNLRPSLTSVSPLLNDIRSSVGMGFQMAGLLTTLPVVCMGLVALLSAQVESRLGEGRGIALGLLCILLACAVRGLIDHSLLLVCSALLGGLGIALIQVLVPGLIKRRFVGHVALAMGIYSAALMGGGGLAAWFSPRLASAFGDWHVGLAVWALPAVLALLLWLQTPWRAAQALSADQRLSRFIRNKRAWTLALYFGFSNCGYMAVVAWLPAYYQHLGWSSQNSGALLAWMTLFQVLAALGMPALAQRMRERRGLLSVSLLSQLLGFSGLLLAPQQAALVWMALIGFGLGACFALSLILSLDHLQAPQAAGQLAAFVQGFGFLINALAPAVGGLLRELTGSFAATWLLMVVCITLMLALTQRFSPASYWRINTNAQQPPSTAACG</sequence>